<keyword evidence="5 15" id="KW-0479">Metal-binding</keyword>
<evidence type="ECO:0000256" key="2">
    <source>
        <dbReference type="ARBA" id="ARBA00012108"/>
    </source>
</evidence>
<keyword evidence="19" id="KW-1185">Reference proteome</keyword>
<dbReference type="FunFam" id="1.20.1280.70:FF:000001">
    <property type="entry name" value="Exodeoxyribonuclease I"/>
    <property type="match status" value="1"/>
</dbReference>
<evidence type="ECO:0000313" key="18">
    <source>
        <dbReference type="EMBL" id="GGO73215.1"/>
    </source>
</evidence>
<accession>A0A917Z3V2</accession>
<dbReference type="InterPro" id="IPR013520">
    <property type="entry name" value="Ribonucl_H"/>
</dbReference>
<dbReference type="SUPFAM" id="SSF53098">
    <property type="entry name" value="Ribonuclease H-like"/>
    <property type="match status" value="1"/>
</dbReference>
<feature type="binding site" evidence="15">
    <location>
        <position position="12"/>
    </location>
    <ligand>
        <name>Mg(2+)</name>
        <dbReference type="ChEBI" id="CHEBI:18420"/>
        <label>2</label>
    </ligand>
</feature>
<keyword evidence="10" id="KW-0238">DNA-binding</keyword>
<dbReference type="NCBIfam" id="NF008746">
    <property type="entry name" value="PRK11779.1"/>
    <property type="match status" value="1"/>
</dbReference>
<dbReference type="GO" id="GO:0006281">
    <property type="term" value="P:DNA repair"/>
    <property type="evidence" value="ECO:0007669"/>
    <property type="project" value="UniProtKB-KW"/>
</dbReference>
<dbReference type="PANTHER" id="PTHR11046">
    <property type="entry name" value="OLIGORIBONUCLEASE, MITOCHONDRIAL"/>
    <property type="match status" value="1"/>
</dbReference>
<keyword evidence="9 15" id="KW-0460">Magnesium</keyword>
<sequence>MSGSSIFWHDYETWGANPQKDPAVQFAGIRTDLDLNPIGKPVKLYCQIPSDYLPHPQACLITGITPQLSLRDGVNEAQFIERIHQEFSQANTCVAGYNSIRFDDEVTRYTLYRNFYDPYAREWQRGNSRWDIIDMVRACYALRPEGINWPQKEDGSPSFRLEDLTKANDIAHESAHDAMSDVYATIAMAKLIKTRQPKLYDYLFELRNKKNVQAQLDCYRMTPVVHVSSKLPAAQGCCTWVAPICQHPVNKNAIVVLNLALDPTPLAHLTVEQLREKLYQPSSMLEEHEQRLPIKLIHLNKCPVIAPAKTLSPENAERLGIDRQQCLKHLEQIRAIPNLVHKLQELFEDTSPQDAQDADHALYSGGFLSDADRARCEQIRQTSPEQLSALSWQFDDPRLKTLLFRYRARNYPATLNADEVHKWQEHRRFRLLDNSSPSSLHMEEFLREVERLGQEYQQDGNKLAILRALYQYAQSI</sequence>
<evidence type="ECO:0000256" key="13">
    <source>
        <dbReference type="PIRNR" id="PIRNR000977"/>
    </source>
</evidence>
<evidence type="ECO:0000256" key="11">
    <source>
        <dbReference type="ARBA" id="ARBA00023204"/>
    </source>
</evidence>
<dbReference type="PROSITE" id="PS51785">
    <property type="entry name" value="EXOI_C"/>
    <property type="match status" value="1"/>
</dbReference>
<dbReference type="EC" id="3.1.11.1" evidence="2 13"/>
<comment type="cofactor">
    <cofactor evidence="15">
        <name>Mg(2+)</name>
        <dbReference type="ChEBI" id="CHEBI:18420"/>
    </cofactor>
    <text evidence="15">Binds 2 Mg(2+) ions per monomer.</text>
</comment>
<dbReference type="InterPro" id="IPR012337">
    <property type="entry name" value="RNaseH-like_sf"/>
</dbReference>
<feature type="binding site" evidence="15">
    <location>
        <position position="10"/>
    </location>
    <ligand>
        <name>Mg(2+)</name>
        <dbReference type="ChEBI" id="CHEBI:18420"/>
        <label>1</label>
    </ligand>
</feature>
<organism evidence="18 19">
    <name type="scientific">Bowmanella pacifica</name>
    <dbReference type="NCBI Taxonomy" id="502051"/>
    <lineage>
        <taxon>Bacteria</taxon>
        <taxon>Pseudomonadati</taxon>
        <taxon>Pseudomonadota</taxon>
        <taxon>Gammaproteobacteria</taxon>
        <taxon>Alteromonadales</taxon>
        <taxon>Alteromonadaceae</taxon>
        <taxon>Bowmanella</taxon>
    </lineage>
</organism>
<dbReference type="Gene3D" id="1.10.287.1240">
    <property type="match status" value="1"/>
</dbReference>
<feature type="binding site" evidence="14">
    <location>
        <position position="12"/>
    </location>
    <ligand>
        <name>substrate</name>
    </ligand>
</feature>
<dbReference type="InterPro" id="IPR034747">
    <property type="entry name" value="EXOI_SH3"/>
</dbReference>
<dbReference type="Pfam" id="PF08411">
    <property type="entry name" value="ExoI_SH3"/>
    <property type="match status" value="1"/>
</dbReference>
<proteinExistence type="predicted"/>
<evidence type="ECO:0000256" key="8">
    <source>
        <dbReference type="ARBA" id="ARBA00022839"/>
    </source>
</evidence>
<dbReference type="InterPro" id="IPR036397">
    <property type="entry name" value="RNaseH_sf"/>
</dbReference>
<keyword evidence="7 13" id="KW-0378">Hydrolase</keyword>
<comment type="catalytic activity">
    <reaction evidence="1 13">
        <text>Exonucleolytic cleavage in the 3'- to 5'-direction to yield nucleoside 5'-phosphates.</text>
        <dbReference type="EC" id="3.1.11.1"/>
    </reaction>
</comment>
<dbReference type="FunFam" id="3.30.1520.20:FF:000001">
    <property type="entry name" value="Exodeoxyribonuclease I"/>
    <property type="match status" value="1"/>
</dbReference>
<dbReference type="GO" id="GO:0008310">
    <property type="term" value="F:single-stranded DNA 3'-5' DNA exonuclease activity"/>
    <property type="evidence" value="ECO:0007669"/>
    <property type="project" value="UniProtKB-EC"/>
</dbReference>
<dbReference type="Gene3D" id="3.30.420.10">
    <property type="entry name" value="Ribonuclease H-like superfamily/Ribonuclease H"/>
    <property type="match status" value="1"/>
</dbReference>
<dbReference type="CDD" id="cd06138">
    <property type="entry name" value="ExoI_N"/>
    <property type="match status" value="1"/>
</dbReference>
<gene>
    <name evidence="18" type="primary">sbcB</name>
    <name evidence="18" type="ORF">GCM10010982_33230</name>
</gene>
<dbReference type="Pfam" id="PF26016">
    <property type="entry name" value="ExoI_C"/>
    <property type="match status" value="1"/>
</dbReference>
<dbReference type="EMBL" id="BMLS01000006">
    <property type="protein sequence ID" value="GGO73215.1"/>
    <property type="molecule type" value="Genomic_DNA"/>
</dbReference>
<dbReference type="InterPro" id="IPR022894">
    <property type="entry name" value="Oligoribonuclease"/>
</dbReference>
<feature type="domain" description="ExoI SH3-like" evidence="16">
    <location>
        <begin position="197"/>
        <end position="351"/>
    </location>
</feature>
<evidence type="ECO:0000256" key="14">
    <source>
        <dbReference type="PIRSR" id="PIRSR000977-1"/>
    </source>
</evidence>
<dbReference type="GO" id="GO:0003677">
    <property type="term" value="F:DNA binding"/>
    <property type="evidence" value="ECO:0007669"/>
    <property type="project" value="UniProtKB-KW"/>
</dbReference>
<evidence type="ECO:0000256" key="1">
    <source>
        <dbReference type="ARBA" id="ARBA00000563"/>
    </source>
</evidence>
<dbReference type="AlphaFoldDB" id="A0A917Z3V2"/>
<keyword evidence="4 13" id="KW-0540">Nuclease</keyword>
<dbReference type="Pfam" id="PF00929">
    <property type="entry name" value="RNase_T"/>
    <property type="match status" value="1"/>
</dbReference>
<protein>
    <recommendedName>
        <fullName evidence="3 13">Exodeoxyribonuclease I</fullName>
        <ecNumber evidence="2 13">3.1.11.1</ecNumber>
    </recommendedName>
</protein>
<evidence type="ECO:0000313" key="19">
    <source>
        <dbReference type="Proteomes" id="UP000606935"/>
    </source>
</evidence>
<feature type="domain" description="ExoI C-terminal" evidence="17">
    <location>
        <begin position="354"/>
        <end position="476"/>
    </location>
</feature>
<feature type="binding site" evidence="14">
    <location>
        <position position="160"/>
    </location>
    <ligand>
        <name>substrate</name>
    </ligand>
</feature>
<keyword evidence="8 13" id="KW-0269">Exonuclease</keyword>
<evidence type="ECO:0000256" key="3">
    <source>
        <dbReference type="ARBA" id="ARBA00019900"/>
    </source>
</evidence>
<dbReference type="InterPro" id="IPR013620">
    <property type="entry name" value="Exonuc_1_SH3"/>
</dbReference>
<evidence type="ECO:0000256" key="7">
    <source>
        <dbReference type="ARBA" id="ARBA00022801"/>
    </source>
</evidence>
<evidence type="ECO:0000256" key="4">
    <source>
        <dbReference type="ARBA" id="ARBA00022722"/>
    </source>
</evidence>
<dbReference type="Gene3D" id="1.20.1280.70">
    <property type="entry name" value="Exonuclease ExoI, domain 3"/>
    <property type="match status" value="1"/>
</dbReference>
<comment type="caution">
    <text evidence="18">The sequence shown here is derived from an EMBL/GenBank/DDBJ whole genome shotgun (WGS) entry which is preliminary data.</text>
</comment>
<dbReference type="Proteomes" id="UP000606935">
    <property type="component" value="Unassembled WGS sequence"/>
</dbReference>
<evidence type="ECO:0000256" key="5">
    <source>
        <dbReference type="ARBA" id="ARBA00022723"/>
    </source>
</evidence>
<dbReference type="PANTHER" id="PTHR11046:SF11">
    <property type="entry name" value="EXODEOXYRIBONUCLEASE I"/>
    <property type="match status" value="1"/>
</dbReference>
<dbReference type="RefSeq" id="WP_188697772.1">
    <property type="nucleotide sequence ID" value="NZ_BMLS01000006.1"/>
</dbReference>
<evidence type="ECO:0000256" key="12">
    <source>
        <dbReference type="ARBA" id="ARBA00046792"/>
    </source>
</evidence>
<evidence type="ECO:0000256" key="15">
    <source>
        <dbReference type="PIRSR" id="PIRSR000977-2"/>
    </source>
</evidence>
<comment type="subunit">
    <text evidence="12">Monomer. Interacts with ssb (via C-terminus); this interaction stimulates the exonuclease activity by recruiting the enzyme to its substrate.</text>
</comment>
<dbReference type="PIRSF" id="PIRSF000977">
    <property type="entry name" value="Exodeoxyribonuclease_I"/>
    <property type="match status" value="1"/>
</dbReference>
<evidence type="ECO:0000256" key="10">
    <source>
        <dbReference type="ARBA" id="ARBA00023125"/>
    </source>
</evidence>
<evidence type="ECO:0000256" key="9">
    <source>
        <dbReference type="ARBA" id="ARBA00022842"/>
    </source>
</evidence>
<feature type="binding site" evidence="15">
    <location>
        <position position="181"/>
    </location>
    <ligand>
        <name>Mg(2+)</name>
        <dbReference type="ChEBI" id="CHEBI:18420"/>
        <label>2</label>
    </ligand>
</feature>
<dbReference type="GO" id="GO:0000175">
    <property type="term" value="F:3'-5'-RNA exonuclease activity"/>
    <property type="evidence" value="ECO:0007669"/>
    <property type="project" value="InterPro"/>
</dbReference>
<dbReference type="InterPro" id="IPR023607">
    <property type="entry name" value="Exodeoxyribonuclease_I"/>
</dbReference>
<reference evidence="18" key="1">
    <citation type="journal article" date="2014" name="Int. J. Syst. Evol. Microbiol.">
        <title>Complete genome sequence of Corynebacterium casei LMG S-19264T (=DSM 44701T), isolated from a smear-ripened cheese.</title>
        <authorList>
            <consortium name="US DOE Joint Genome Institute (JGI-PGF)"/>
            <person name="Walter F."/>
            <person name="Albersmeier A."/>
            <person name="Kalinowski J."/>
            <person name="Ruckert C."/>
        </authorList>
    </citation>
    <scope>NUCLEOTIDE SEQUENCE</scope>
    <source>
        <strain evidence="18">CGMCC 1.7086</strain>
    </source>
</reference>
<dbReference type="Gene3D" id="3.30.1520.20">
    <property type="entry name" value="Exonuclease ExoI, domain 2"/>
    <property type="match status" value="1"/>
</dbReference>
<keyword evidence="6 13" id="KW-0227">DNA damage</keyword>
<evidence type="ECO:0000259" key="16">
    <source>
        <dbReference type="PROSITE" id="PS51784"/>
    </source>
</evidence>
<dbReference type="GO" id="GO:0046872">
    <property type="term" value="F:metal ion binding"/>
    <property type="evidence" value="ECO:0007669"/>
    <property type="project" value="UniProtKB-KW"/>
</dbReference>
<dbReference type="FunFam" id="3.30.420.10:FF:000033">
    <property type="entry name" value="Exodeoxyribonuclease I"/>
    <property type="match status" value="1"/>
</dbReference>
<keyword evidence="11 13" id="KW-0234">DNA repair</keyword>
<reference evidence="18" key="2">
    <citation type="submission" date="2020-09" db="EMBL/GenBank/DDBJ databases">
        <authorList>
            <person name="Sun Q."/>
            <person name="Zhou Y."/>
        </authorList>
    </citation>
    <scope>NUCLEOTIDE SEQUENCE</scope>
    <source>
        <strain evidence="18">CGMCC 1.7086</strain>
    </source>
</reference>
<evidence type="ECO:0000259" key="17">
    <source>
        <dbReference type="PROSITE" id="PS51785"/>
    </source>
</evidence>
<evidence type="ECO:0000256" key="6">
    <source>
        <dbReference type="ARBA" id="ARBA00022763"/>
    </source>
</evidence>
<dbReference type="PROSITE" id="PS51784">
    <property type="entry name" value="EXOI_SH3"/>
    <property type="match status" value="1"/>
</dbReference>
<dbReference type="InterPro" id="IPR038649">
    <property type="entry name" value="EXOI_SH3_sf"/>
</dbReference>
<name>A0A917Z3V2_9ALTE</name>
<dbReference type="InterPro" id="IPR058561">
    <property type="entry name" value="Exonuc_1_C"/>
</dbReference>